<name>A0ABQ8N876_PYRGI</name>
<feature type="chain" id="PRO_5047441891" evidence="1">
    <location>
        <begin position="20"/>
        <end position="88"/>
    </location>
</feature>
<proteinExistence type="predicted"/>
<reference evidence="2" key="1">
    <citation type="submission" date="2021-01" db="EMBL/GenBank/DDBJ databases">
        <title>Deciphering the adaptive evolutionary patterns associated with biogeogrpahic diversity in the finger millet blast pathogen Magnaporthe oryzae in Eastern Africa.</title>
        <authorList>
            <person name="Onyema G."/>
            <person name="Shittu T.A."/>
            <person name="Dodsworth S."/>
            <person name="Devilliers S."/>
            <person name="Muthumeenakshi S."/>
            <person name="Sreenivasaprasad S."/>
        </authorList>
    </citation>
    <scope>NUCLEOTIDE SEQUENCE</scope>
    <source>
        <strain evidence="2">D15/s37</strain>
    </source>
</reference>
<protein>
    <submittedName>
        <fullName evidence="2">Uncharacterized protein</fullName>
    </submittedName>
</protein>
<accession>A0ABQ8N876</accession>
<dbReference type="EMBL" id="JABSND010000270">
    <property type="protein sequence ID" value="KAI6292858.1"/>
    <property type="molecule type" value="Genomic_DNA"/>
</dbReference>
<organism evidence="2 3">
    <name type="scientific">Pyricularia grisea</name>
    <name type="common">Crabgrass-specific blast fungus</name>
    <name type="synonym">Magnaporthe grisea</name>
    <dbReference type="NCBI Taxonomy" id="148305"/>
    <lineage>
        <taxon>Eukaryota</taxon>
        <taxon>Fungi</taxon>
        <taxon>Dikarya</taxon>
        <taxon>Ascomycota</taxon>
        <taxon>Pezizomycotina</taxon>
        <taxon>Sordariomycetes</taxon>
        <taxon>Sordariomycetidae</taxon>
        <taxon>Magnaporthales</taxon>
        <taxon>Pyriculariaceae</taxon>
        <taxon>Pyricularia</taxon>
    </lineage>
</organism>
<dbReference type="Proteomes" id="UP001059893">
    <property type="component" value="Unassembled WGS sequence"/>
</dbReference>
<keyword evidence="1" id="KW-0732">Signal</keyword>
<keyword evidence="3" id="KW-1185">Reference proteome</keyword>
<gene>
    <name evidence="2" type="ORF">MCOR33_009538</name>
</gene>
<evidence type="ECO:0000313" key="3">
    <source>
        <dbReference type="Proteomes" id="UP001059893"/>
    </source>
</evidence>
<feature type="signal peptide" evidence="1">
    <location>
        <begin position="1"/>
        <end position="19"/>
    </location>
</feature>
<evidence type="ECO:0000313" key="2">
    <source>
        <dbReference type="EMBL" id="KAI6292858.1"/>
    </source>
</evidence>
<evidence type="ECO:0000256" key="1">
    <source>
        <dbReference type="SAM" id="SignalP"/>
    </source>
</evidence>
<comment type="caution">
    <text evidence="2">The sequence shown here is derived from an EMBL/GenBank/DDBJ whole genome shotgun (WGS) entry which is preliminary data.</text>
</comment>
<sequence length="88" mass="9366">MKFSKLAFVLGLFAAGANALNSNELAPQDLNDGQLEAIDETTNPEDAASLEARVAKSEETKCEDVDCDFGPASLDETASLEARAVRTF</sequence>